<organism evidence="1 2">
    <name type="scientific">Noviherbaspirillum saxi</name>
    <dbReference type="NCBI Taxonomy" id="2320863"/>
    <lineage>
        <taxon>Bacteria</taxon>
        <taxon>Pseudomonadati</taxon>
        <taxon>Pseudomonadota</taxon>
        <taxon>Betaproteobacteria</taxon>
        <taxon>Burkholderiales</taxon>
        <taxon>Oxalobacteraceae</taxon>
        <taxon>Noviherbaspirillum</taxon>
    </lineage>
</organism>
<dbReference type="EMBL" id="QYUO01000003">
    <property type="protein sequence ID" value="RJF92638.1"/>
    <property type="molecule type" value="Genomic_DNA"/>
</dbReference>
<protein>
    <submittedName>
        <fullName evidence="1">Uncharacterized protein</fullName>
    </submittedName>
</protein>
<sequence>MVRSGRYILSGKRNEVFPRMIPQNNRSKLVIAIRETDMPLAHTILGDEYELVFSHTLETAQAAVAKGIEAVVCGVHFSQGAVFELLQFVRSSSTVGQVPFFVLLDSKGRYAYSPAIVHGLRAAAKALGATQFTDLGGLAEKVGNMEAVEVLRRGLRDAITCTSN</sequence>
<accession>A0A3A3FJS1</accession>
<dbReference type="Proteomes" id="UP000265955">
    <property type="component" value="Unassembled WGS sequence"/>
</dbReference>
<reference evidence="2" key="1">
    <citation type="submission" date="2018-09" db="EMBL/GenBank/DDBJ databases">
        <authorList>
            <person name="Zhu H."/>
        </authorList>
    </citation>
    <scope>NUCLEOTIDE SEQUENCE [LARGE SCALE GENOMIC DNA]</scope>
    <source>
        <strain evidence="2">K1R23-30</strain>
    </source>
</reference>
<evidence type="ECO:0000313" key="2">
    <source>
        <dbReference type="Proteomes" id="UP000265955"/>
    </source>
</evidence>
<comment type="caution">
    <text evidence="1">The sequence shown here is derived from an EMBL/GenBank/DDBJ whole genome shotgun (WGS) entry which is preliminary data.</text>
</comment>
<keyword evidence="2" id="KW-1185">Reference proteome</keyword>
<gene>
    <name evidence="1" type="ORF">D3871_29085</name>
</gene>
<name>A0A3A3FJS1_9BURK</name>
<proteinExistence type="predicted"/>
<evidence type="ECO:0000313" key="1">
    <source>
        <dbReference type="EMBL" id="RJF92638.1"/>
    </source>
</evidence>
<dbReference type="AlphaFoldDB" id="A0A3A3FJS1"/>